<gene>
    <name evidence="2" type="ORF">N646_0859</name>
</gene>
<keyword evidence="2" id="KW-0808">Transferase</keyword>
<dbReference type="KEGG" id="vag:N646_0859"/>
<dbReference type="PROSITE" id="PS51186">
    <property type="entry name" value="GNAT"/>
    <property type="match status" value="1"/>
</dbReference>
<dbReference type="InterPro" id="IPR016181">
    <property type="entry name" value="Acyl_CoA_acyltransferase"/>
</dbReference>
<name>A0A2I3C518_VIBAX</name>
<reference evidence="2 3" key="1">
    <citation type="journal article" date="2015" name="Genome Announc.">
        <title>Complete genome sequence of Vibrio alginolyticus ATCC 17749.</title>
        <authorList>
            <person name="Liu X.F."/>
            <person name="Cao Y."/>
            <person name="Zhang H.L."/>
            <person name="Chen Y.J."/>
            <person name="Hu C.J."/>
        </authorList>
    </citation>
    <scope>NUCLEOTIDE SEQUENCE [LARGE SCALE GENOMIC DNA]</scope>
    <source>
        <strain evidence="3">ATCC 17749 / DSM 2171 / NBRC 15630 / NCIMB 1903 / NCTC 12160 / XII-53</strain>
    </source>
</reference>
<dbReference type="EMBL" id="CP006718">
    <property type="protein sequence ID" value="AGV16692.1"/>
    <property type="molecule type" value="Genomic_DNA"/>
</dbReference>
<evidence type="ECO:0000259" key="1">
    <source>
        <dbReference type="PROSITE" id="PS51186"/>
    </source>
</evidence>
<dbReference type="SUPFAM" id="SSF55729">
    <property type="entry name" value="Acyl-CoA N-acyltransferases (Nat)"/>
    <property type="match status" value="1"/>
</dbReference>
<dbReference type="Pfam" id="PF00583">
    <property type="entry name" value="Acetyltransf_1"/>
    <property type="match status" value="1"/>
</dbReference>
<dbReference type="Proteomes" id="UP000016714">
    <property type="component" value="Chromosome 1"/>
</dbReference>
<dbReference type="HOGENOM" id="CLU_108859_2_1_6"/>
<organism evidence="2 3">
    <name type="scientific">Vibrio alginolyticus (strain ATCC 17749 / DSM 2171 / NBRC 15630 / NCIMB 1903 / NCTC 12160 / XII-53)</name>
    <dbReference type="NCBI Taxonomy" id="1219076"/>
    <lineage>
        <taxon>Bacteria</taxon>
        <taxon>Pseudomonadati</taxon>
        <taxon>Pseudomonadota</taxon>
        <taxon>Gammaproteobacteria</taxon>
        <taxon>Vibrionales</taxon>
        <taxon>Vibrionaceae</taxon>
        <taxon>Vibrio</taxon>
    </lineage>
</organism>
<proteinExistence type="predicted"/>
<sequence length="171" mass="19326">MQWFKLSGGVAHHLTRRYVLGGKMQFIEVKSSQIPLDLLLEADPSKASVSSYLSESWCFAALDNERILAACIVKPEPQNLAEIFNVSVYPELQSQGIGSQLLKSVLSQLPSKGITRVELGTGTFGYQLTYYQRLGFRVDSIIKDHFLLNYPEPIYENGIQHKDMLRLYAQI</sequence>
<evidence type="ECO:0000313" key="2">
    <source>
        <dbReference type="EMBL" id="AGV16692.1"/>
    </source>
</evidence>
<accession>A0A2I3C518</accession>
<dbReference type="InterPro" id="IPR000182">
    <property type="entry name" value="GNAT_dom"/>
</dbReference>
<protein>
    <submittedName>
        <fullName evidence="2">GCN5-like N-acetyltransferase</fullName>
    </submittedName>
</protein>
<dbReference type="Gene3D" id="3.40.630.30">
    <property type="match status" value="1"/>
</dbReference>
<dbReference type="AlphaFoldDB" id="A0A2I3C518"/>
<dbReference type="CDD" id="cd04301">
    <property type="entry name" value="NAT_SF"/>
    <property type="match status" value="1"/>
</dbReference>
<feature type="domain" description="N-acetyltransferase" evidence="1">
    <location>
        <begin position="22"/>
        <end position="157"/>
    </location>
</feature>
<dbReference type="GO" id="GO:0016747">
    <property type="term" value="F:acyltransferase activity, transferring groups other than amino-acyl groups"/>
    <property type="evidence" value="ECO:0007669"/>
    <property type="project" value="InterPro"/>
</dbReference>
<evidence type="ECO:0000313" key="3">
    <source>
        <dbReference type="Proteomes" id="UP000016714"/>
    </source>
</evidence>